<evidence type="ECO:0000256" key="1">
    <source>
        <dbReference type="SAM" id="MobiDB-lite"/>
    </source>
</evidence>
<comment type="caution">
    <text evidence="2">The sequence shown here is derived from an EMBL/GenBank/DDBJ whole genome shotgun (WGS) entry which is preliminary data.</text>
</comment>
<evidence type="ECO:0000313" key="2">
    <source>
        <dbReference type="EMBL" id="KAE8972910.1"/>
    </source>
</evidence>
<protein>
    <submittedName>
        <fullName evidence="2">Uncharacterized protein</fullName>
    </submittedName>
</protein>
<accession>A0A6A3HSH1</accession>
<feature type="compositionally biased region" description="Polar residues" evidence="1">
    <location>
        <begin position="1"/>
        <end position="15"/>
    </location>
</feature>
<reference evidence="2 3" key="1">
    <citation type="submission" date="2018-09" db="EMBL/GenBank/DDBJ databases">
        <title>Genomic investigation of the strawberry pathogen Phytophthora fragariae indicates pathogenicity is determined by transcriptional variation in three key races.</title>
        <authorList>
            <person name="Adams T.M."/>
            <person name="Armitage A.D."/>
            <person name="Sobczyk M.K."/>
            <person name="Bates H.J."/>
            <person name="Dunwell J.M."/>
            <person name="Nellist C.F."/>
            <person name="Harrison R.J."/>
        </authorList>
    </citation>
    <scope>NUCLEOTIDE SEQUENCE [LARGE SCALE GENOMIC DNA]</scope>
    <source>
        <strain evidence="2 3">SCRP324</strain>
    </source>
</reference>
<feature type="region of interest" description="Disordered" evidence="1">
    <location>
        <begin position="1"/>
        <end position="32"/>
    </location>
</feature>
<evidence type="ECO:0000313" key="3">
    <source>
        <dbReference type="Proteomes" id="UP000435112"/>
    </source>
</evidence>
<dbReference type="OrthoDB" id="10458576at2759"/>
<dbReference type="EMBL" id="QXFU01003765">
    <property type="protein sequence ID" value="KAE8972910.1"/>
    <property type="molecule type" value="Genomic_DNA"/>
</dbReference>
<feature type="compositionally biased region" description="Basic and acidic residues" evidence="1">
    <location>
        <begin position="94"/>
        <end position="110"/>
    </location>
</feature>
<gene>
    <name evidence="2" type="ORF">PR002_g26363</name>
</gene>
<name>A0A6A3HSH1_9STRA</name>
<feature type="region of interest" description="Disordered" evidence="1">
    <location>
        <begin position="135"/>
        <end position="164"/>
    </location>
</feature>
<proteinExistence type="predicted"/>
<dbReference type="Proteomes" id="UP000435112">
    <property type="component" value="Unassembled WGS sequence"/>
</dbReference>
<feature type="region of interest" description="Disordered" evidence="1">
    <location>
        <begin position="50"/>
        <end position="110"/>
    </location>
</feature>
<organism evidence="2 3">
    <name type="scientific">Phytophthora rubi</name>
    <dbReference type="NCBI Taxonomy" id="129364"/>
    <lineage>
        <taxon>Eukaryota</taxon>
        <taxon>Sar</taxon>
        <taxon>Stramenopiles</taxon>
        <taxon>Oomycota</taxon>
        <taxon>Peronosporomycetes</taxon>
        <taxon>Peronosporales</taxon>
        <taxon>Peronosporaceae</taxon>
        <taxon>Phytophthora</taxon>
    </lineage>
</organism>
<sequence length="200" mass="23125">MKPSGMRSTDSTAKSRGSRVQPLVHRTPIQRTSQWATEWSLLQGWRDEAERRREAAVCRQGLKNQKQVQKEEEKKTGVGSRDSPRNLPQSPHNESIRTAKLTSEERKKLLRENVERKRKIQREYRERRLAQMKVRYRQSRGKDSVEVEDEAEVGAANTATAEQREDVLIGGEEEKEEYAVGIGHEHDTYSCSVQPTLRLE</sequence>
<dbReference type="AlphaFoldDB" id="A0A6A3HSH1"/>